<dbReference type="InterPro" id="IPR041715">
    <property type="entry name" value="HisRS-like_core"/>
</dbReference>
<comment type="similarity">
    <text evidence="2 11">Belongs to the class-II aminoacyl-tRNA synthetase family.</text>
</comment>
<dbReference type="GO" id="GO:0004821">
    <property type="term" value="F:histidine-tRNA ligase activity"/>
    <property type="evidence" value="ECO:0007669"/>
    <property type="project" value="UniProtKB-UniRule"/>
</dbReference>
<dbReference type="Pfam" id="PF13393">
    <property type="entry name" value="tRNA-synt_His"/>
    <property type="match status" value="1"/>
</dbReference>
<feature type="binding site" evidence="12">
    <location>
        <position position="262"/>
    </location>
    <ligand>
        <name>L-histidine</name>
        <dbReference type="ChEBI" id="CHEBI:57595"/>
    </ligand>
</feature>
<dbReference type="OrthoDB" id="9800814at2"/>
<dbReference type="EMBL" id="LUUK01000064">
    <property type="protein sequence ID" value="OAI23261.1"/>
    <property type="molecule type" value="Genomic_DNA"/>
</dbReference>
<evidence type="ECO:0000313" key="15">
    <source>
        <dbReference type="Proteomes" id="UP000077628"/>
    </source>
</evidence>
<dbReference type="NCBIfam" id="TIGR00442">
    <property type="entry name" value="hisS"/>
    <property type="match status" value="1"/>
</dbReference>
<keyword evidence="9 11" id="KW-0030">Aminoacyl-tRNA synthetase</keyword>
<keyword evidence="5 11" id="KW-0436">Ligase</keyword>
<feature type="domain" description="Aminoacyl-transfer RNA synthetases class-II family profile" evidence="13">
    <location>
        <begin position="1"/>
        <end position="328"/>
    </location>
</feature>
<dbReference type="PANTHER" id="PTHR43707:SF1">
    <property type="entry name" value="HISTIDINE--TRNA LIGASE, MITOCHONDRIAL-RELATED"/>
    <property type="match status" value="1"/>
</dbReference>
<gene>
    <name evidence="11" type="primary">hisS</name>
    <name evidence="14" type="ORF">A1355_21870</name>
</gene>
<evidence type="ECO:0000256" key="10">
    <source>
        <dbReference type="ARBA" id="ARBA00047639"/>
    </source>
</evidence>
<dbReference type="InterPro" id="IPR006195">
    <property type="entry name" value="aa-tRNA-synth_II"/>
</dbReference>
<dbReference type="Proteomes" id="UP000077628">
    <property type="component" value="Unassembled WGS sequence"/>
</dbReference>
<feature type="binding site" evidence="12">
    <location>
        <position position="134"/>
    </location>
    <ligand>
        <name>L-histidine</name>
        <dbReference type="ChEBI" id="CHEBI:57595"/>
    </ligand>
</feature>
<dbReference type="GO" id="GO:0005524">
    <property type="term" value="F:ATP binding"/>
    <property type="evidence" value="ECO:0007669"/>
    <property type="project" value="UniProtKB-UniRule"/>
</dbReference>
<feature type="binding site" evidence="12">
    <location>
        <begin position="86"/>
        <end position="88"/>
    </location>
    <ligand>
        <name>L-histidine</name>
        <dbReference type="ChEBI" id="CHEBI:57595"/>
    </ligand>
</feature>
<dbReference type="SUPFAM" id="SSF52954">
    <property type="entry name" value="Class II aaRS ABD-related"/>
    <property type="match status" value="1"/>
</dbReference>
<organism evidence="14 15">
    <name type="scientific">Methylomonas koyamae</name>
    <dbReference type="NCBI Taxonomy" id="702114"/>
    <lineage>
        <taxon>Bacteria</taxon>
        <taxon>Pseudomonadati</taxon>
        <taxon>Pseudomonadota</taxon>
        <taxon>Gammaproteobacteria</taxon>
        <taxon>Methylococcales</taxon>
        <taxon>Methylococcaceae</taxon>
        <taxon>Methylomonas</taxon>
    </lineage>
</organism>
<comment type="subunit">
    <text evidence="3 11">Homodimer.</text>
</comment>
<dbReference type="InterPro" id="IPR045864">
    <property type="entry name" value="aa-tRNA-synth_II/BPL/LPL"/>
</dbReference>
<feature type="binding site" evidence="12">
    <location>
        <begin position="266"/>
        <end position="267"/>
    </location>
    <ligand>
        <name>L-histidine</name>
        <dbReference type="ChEBI" id="CHEBI:57595"/>
    </ligand>
</feature>
<dbReference type="InterPro" id="IPR036621">
    <property type="entry name" value="Anticodon-bd_dom_sf"/>
</dbReference>
<dbReference type="GO" id="GO:0006427">
    <property type="term" value="P:histidyl-tRNA aminoacylation"/>
    <property type="evidence" value="ECO:0007669"/>
    <property type="project" value="UniProtKB-UniRule"/>
</dbReference>
<dbReference type="InterPro" id="IPR033656">
    <property type="entry name" value="HisRS_anticodon"/>
</dbReference>
<dbReference type="InterPro" id="IPR015807">
    <property type="entry name" value="His-tRNA-ligase"/>
</dbReference>
<evidence type="ECO:0000256" key="5">
    <source>
        <dbReference type="ARBA" id="ARBA00022598"/>
    </source>
</evidence>
<evidence type="ECO:0000256" key="3">
    <source>
        <dbReference type="ARBA" id="ARBA00011738"/>
    </source>
</evidence>
<protein>
    <recommendedName>
        <fullName evidence="11">Histidine--tRNA ligase</fullName>
        <ecNumber evidence="11">6.1.1.21</ecNumber>
    </recommendedName>
    <alternativeName>
        <fullName evidence="11">Histidyl-tRNA synthetase</fullName>
        <shortName evidence="11">HisRS</shortName>
    </alternativeName>
</protein>
<keyword evidence="6 11" id="KW-0547">Nucleotide-binding</keyword>
<dbReference type="SUPFAM" id="SSF55681">
    <property type="entry name" value="Class II aaRS and biotin synthetases"/>
    <property type="match status" value="1"/>
</dbReference>
<reference evidence="15" key="1">
    <citation type="submission" date="2016-03" db="EMBL/GenBank/DDBJ databases">
        <authorList>
            <person name="Heylen K."/>
            <person name="De Vos P."/>
            <person name="Vekeman B."/>
        </authorList>
    </citation>
    <scope>NUCLEOTIDE SEQUENCE [LARGE SCALE GENOMIC DNA]</scope>
    <source>
        <strain evidence="15">R-45383</strain>
    </source>
</reference>
<keyword evidence="7 11" id="KW-0067">ATP-binding</keyword>
<dbReference type="HAMAP" id="MF_00127">
    <property type="entry name" value="His_tRNA_synth"/>
    <property type="match status" value="1"/>
</dbReference>
<dbReference type="AlphaFoldDB" id="A0A177NZC5"/>
<dbReference type="InterPro" id="IPR004154">
    <property type="entry name" value="Anticodon-bd"/>
</dbReference>
<sequence>MAKQQQAIQAIRGMHDILPEQSPHWQWLEGHARDVLGAYGYQEIRLPIVEKTELFKRSIGEVTDIVEKEMYTFDDRNGDSLTLRPEGTAGCLRACLEHGLLHNQSHRLWYYGPMFRHERPQKGRYRQFYQLGVETYGMAGPDIDAEMILLTDRLWKRLGIRDMVELQINSLGTAEERLAYRGTLVEYFNQHLDYLDEDSRRRLDTNPLRILDSKNPDMQAMLRGAPVLLDHLGTDSLAHFDRLKGTLDDLGLKYAINTRLVRGLDYYGKTVFEWVTERLGSQGTICAGGRYDGLIEQLGGKANHAIGFAMGMERILALIEQLEHVDIPAGVDVYLIRVGEQAETVGMRLAEQLRDALPGLKIQVNCGGGSFKSQFKKADKSGAEYAIIIGDDEAQNQVAALKPLRLEQEQTTLDHQALIETLRAWQQQRFHTTAN</sequence>
<evidence type="ECO:0000256" key="11">
    <source>
        <dbReference type="HAMAP-Rule" id="MF_00127"/>
    </source>
</evidence>
<evidence type="ECO:0000256" key="2">
    <source>
        <dbReference type="ARBA" id="ARBA00008226"/>
    </source>
</evidence>
<evidence type="ECO:0000256" key="12">
    <source>
        <dbReference type="PIRSR" id="PIRSR001549-1"/>
    </source>
</evidence>
<evidence type="ECO:0000256" key="7">
    <source>
        <dbReference type="ARBA" id="ARBA00022840"/>
    </source>
</evidence>
<dbReference type="RefSeq" id="WP_064026009.1">
    <property type="nucleotide sequence ID" value="NZ_LUUK01000064.1"/>
</dbReference>
<keyword evidence="15" id="KW-1185">Reference proteome</keyword>
<proteinExistence type="inferred from homology"/>
<dbReference type="PIRSF" id="PIRSF001549">
    <property type="entry name" value="His-tRNA_synth"/>
    <property type="match status" value="1"/>
</dbReference>
<name>A0A177NZC5_9GAMM</name>
<evidence type="ECO:0000256" key="1">
    <source>
        <dbReference type="ARBA" id="ARBA00004496"/>
    </source>
</evidence>
<dbReference type="STRING" id="702114.A1355_21870"/>
<dbReference type="PROSITE" id="PS50862">
    <property type="entry name" value="AA_TRNA_LIGASE_II"/>
    <property type="match status" value="1"/>
</dbReference>
<evidence type="ECO:0000256" key="8">
    <source>
        <dbReference type="ARBA" id="ARBA00022917"/>
    </source>
</evidence>
<feature type="binding site" evidence="12">
    <location>
        <position position="130"/>
    </location>
    <ligand>
        <name>L-histidine</name>
        <dbReference type="ChEBI" id="CHEBI:57595"/>
    </ligand>
</feature>
<evidence type="ECO:0000256" key="4">
    <source>
        <dbReference type="ARBA" id="ARBA00022490"/>
    </source>
</evidence>
<dbReference type="Gene3D" id="3.30.930.10">
    <property type="entry name" value="Bira Bifunctional Protein, Domain 2"/>
    <property type="match status" value="1"/>
</dbReference>
<evidence type="ECO:0000259" key="13">
    <source>
        <dbReference type="PROSITE" id="PS50862"/>
    </source>
</evidence>
<dbReference type="Pfam" id="PF03129">
    <property type="entry name" value="HGTP_anticodon"/>
    <property type="match status" value="1"/>
</dbReference>
<keyword evidence="8 11" id="KW-0648">Protein biosynthesis</keyword>
<evidence type="ECO:0000256" key="9">
    <source>
        <dbReference type="ARBA" id="ARBA00023146"/>
    </source>
</evidence>
<dbReference type="FunFam" id="3.30.930.10:FF:000005">
    <property type="entry name" value="Histidine--tRNA ligase"/>
    <property type="match status" value="1"/>
</dbReference>
<dbReference type="GO" id="GO:0005737">
    <property type="term" value="C:cytoplasm"/>
    <property type="evidence" value="ECO:0007669"/>
    <property type="project" value="UniProtKB-SubCell"/>
</dbReference>
<dbReference type="Gene3D" id="3.40.50.800">
    <property type="entry name" value="Anticodon-binding domain"/>
    <property type="match status" value="1"/>
</dbReference>
<dbReference type="EC" id="6.1.1.21" evidence="11"/>
<dbReference type="PANTHER" id="PTHR43707">
    <property type="entry name" value="HISTIDYL-TRNA SYNTHETASE"/>
    <property type="match status" value="1"/>
</dbReference>
<comment type="caution">
    <text evidence="14">The sequence shown here is derived from an EMBL/GenBank/DDBJ whole genome shotgun (WGS) entry which is preliminary data.</text>
</comment>
<accession>A0A177NZC5</accession>
<keyword evidence="4 11" id="KW-0963">Cytoplasm</keyword>
<comment type="subcellular location">
    <subcellularLocation>
        <location evidence="1 11">Cytoplasm</location>
    </subcellularLocation>
</comment>
<evidence type="ECO:0000313" key="14">
    <source>
        <dbReference type="EMBL" id="OAI23261.1"/>
    </source>
</evidence>
<comment type="catalytic activity">
    <reaction evidence="10 11">
        <text>tRNA(His) + L-histidine + ATP = L-histidyl-tRNA(His) + AMP + diphosphate + H(+)</text>
        <dbReference type="Rhea" id="RHEA:17313"/>
        <dbReference type="Rhea" id="RHEA-COMP:9665"/>
        <dbReference type="Rhea" id="RHEA-COMP:9689"/>
        <dbReference type="ChEBI" id="CHEBI:15378"/>
        <dbReference type="ChEBI" id="CHEBI:30616"/>
        <dbReference type="ChEBI" id="CHEBI:33019"/>
        <dbReference type="ChEBI" id="CHEBI:57595"/>
        <dbReference type="ChEBI" id="CHEBI:78442"/>
        <dbReference type="ChEBI" id="CHEBI:78527"/>
        <dbReference type="ChEBI" id="CHEBI:456215"/>
        <dbReference type="EC" id="6.1.1.21"/>
    </reaction>
</comment>
<dbReference type="InterPro" id="IPR004516">
    <property type="entry name" value="HisRS/HisZ"/>
</dbReference>
<evidence type="ECO:0000256" key="6">
    <source>
        <dbReference type="ARBA" id="ARBA00022741"/>
    </source>
</evidence>
<dbReference type="CDD" id="cd00773">
    <property type="entry name" value="HisRS-like_core"/>
    <property type="match status" value="1"/>
</dbReference>
<feature type="binding site" evidence="12">
    <location>
        <position position="116"/>
    </location>
    <ligand>
        <name>L-histidine</name>
        <dbReference type="ChEBI" id="CHEBI:57595"/>
    </ligand>
</feature>
<dbReference type="CDD" id="cd00859">
    <property type="entry name" value="HisRS_anticodon"/>
    <property type="match status" value="1"/>
</dbReference>